<feature type="region of interest" description="Disordered" evidence="1">
    <location>
        <begin position="171"/>
        <end position="194"/>
    </location>
</feature>
<sequence length="235" mass="26330">MAAQRRQGHVSALNRLKNDYARLKKDPIPLIHAEPDPANMLVWHYCVIGPPHTAYEGGYFHGKLQFPPEFPFKPPSILMMTPNGRFKINQRLCLSISDFHPDSWNPAWSVGTILNGLLSFMVEEATTYGSIETPNAVRQRLARDSGAENLRNEKFCELFPELVEEINSKLEKRRAQTKPIPKPEKESEETTKEATNATADLRAAVKQEQGLSNLAIFAMITLLALSAGVILYGES</sequence>
<feature type="transmembrane region" description="Helical" evidence="2">
    <location>
        <begin position="211"/>
        <end position="232"/>
    </location>
</feature>
<evidence type="ECO:0000313" key="5">
    <source>
        <dbReference type="EMBL" id="CAG5114406.1"/>
    </source>
</evidence>
<evidence type="ECO:0000256" key="1">
    <source>
        <dbReference type="SAM" id="MobiDB-lite"/>
    </source>
</evidence>
<dbReference type="InterPro" id="IPR050113">
    <property type="entry name" value="Ub_conjugating_enzyme"/>
</dbReference>
<feature type="compositionally biased region" description="Basic and acidic residues" evidence="1">
    <location>
        <begin position="181"/>
        <end position="192"/>
    </location>
</feature>
<reference evidence="5 6" key="1">
    <citation type="submission" date="2021-04" db="EMBL/GenBank/DDBJ databases">
        <authorList>
            <person name="Bliznina A."/>
        </authorList>
    </citation>
    <scope>NUCLEOTIDE SEQUENCE [LARGE SCALE GENOMIC DNA]</scope>
</reference>
<evidence type="ECO:0000256" key="2">
    <source>
        <dbReference type="SAM" id="Phobius"/>
    </source>
</evidence>
<dbReference type="Proteomes" id="UP001158576">
    <property type="component" value="Chromosome 2"/>
</dbReference>
<keyword evidence="2" id="KW-0472">Membrane</keyword>
<proteinExistence type="predicted"/>
<organism evidence="5 6">
    <name type="scientific">Oikopleura dioica</name>
    <name type="common">Tunicate</name>
    <dbReference type="NCBI Taxonomy" id="34765"/>
    <lineage>
        <taxon>Eukaryota</taxon>
        <taxon>Metazoa</taxon>
        <taxon>Chordata</taxon>
        <taxon>Tunicata</taxon>
        <taxon>Appendicularia</taxon>
        <taxon>Copelata</taxon>
        <taxon>Oikopleuridae</taxon>
        <taxon>Oikopleura</taxon>
    </lineage>
</organism>
<dbReference type="Pfam" id="PF00179">
    <property type="entry name" value="UQ_con"/>
    <property type="match status" value="1"/>
</dbReference>
<evidence type="ECO:0000259" key="3">
    <source>
        <dbReference type="PROSITE" id="PS50127"/>
    </source>
</evidence>
<name>A0ABN7TBI1_OIKDI</name>
<dbReference type="PANTHER" id="PTHR24067">
    <property type="entry name" value="UBIQUITIN-CONJUGATING ENZYME E2"/>
    <property type="match status" value="1"/>
</dbReference>
<dbReference type="Proteomes" id="UP001158576">
    <property type="component" value="Unassembled WGS sequence"/>
</dbReference>
<evidence type="ECO:0000313" key="4">
    <source>
        <dbReference type="EMBL" id="CAG5112693.1"/>
    </source>
</evidence>
<accession>A0ABN7TBI1</accession>
<dbReference type="CDD" id="cd23799">
    <property type="entry name" value="UBCc_UBE2J"/>
    <property type="match status" value="1"/>
</dbReference>
<dbReference type="EMBL" id="OU015567">
    <property type="protein sequence ID" value="CAG5112693.1"/>
    <property type="molecule type" value="Genomic_DNA"/>
</dbReference>
<evidence type="ECO:0000313" key="6">
    <source>
        <dbReference type="Proteomes" id="UP001158576"/>
    </source>
</evidence>
<feature type="domain" description="UBC core" evidence="3">
    <location>
        <begin position="11"/>
        <end position="168"/>
    </location>
</feature>
<protein>
    <submittedName>
        <fullName evidence="4">Oidioi.mRNA.OKI2018_I69.chr2.g6880.t1.cds</fullName>
    </submittedName>
    <submittedName>
        <fullName evidence="5">Oidioi.mRNA.OKI2018_I69.chrUn_2.g17221.t1.c ds</fullName>
    </submittedName>
</protein>
<dbReference type="SUPFAM" id="SSF54495">
    <property type="entry name" value="UBC-like"/>
    <property type="match status" value="1"/>
</dbReference>
<gene>
    <name evidence="4" type="ORF">OKIOD_LOCUS15645</name>
    <name evidence="5" type="ORF">OKIOD_LOCUS17224</name>
</gene>
<dbReference type="InterPro" id="IPR016135">
    <property type="entry name" value="UBQ-conjugating_enzyme/RWD"/>
</dbReference>
<dbReference type="SMART" id="SM00212">
    <property type="entry name" value="UBCc"/>
    <property type="match status" value="1"/>
</dbReference>
<keyword evidence="2" id="KW-1133">Transmembrane helix</keyword>
<dbReference type="PROSITE" id="PS50127">
    <property type="entry name" value="UBC_2"/>
    <property type="match status" value="1"/>
</dbReference>
<dbReference type="Gene3D" id="3.10.110.10">
    <property type="entry name" value="Ubiquitin Conjugating Enzyme"/>
    <property type="match status" value="1"/>
</dbReference>
<dbReference type="EMBL" id="CAJRAX010000006">
    <property type="protein sequence ID" value="CAG5114406.1"/>
    <property type="molecule type" value="Genomic_DNA"/>
</dbReference>
<dbReference type="InterPro" id="IPR000608">
    <property type="entry name" value="UBC"/>
</dbReference>
<keyword evidence="6" id="KW-1185">Reference proteome</keyword>
<keyword evidence="2" id="KW-0812">Transmembrane</keyword>